<gene>
    <name evidence="2" type="ORF">HGRIS_010754</name>
</gene>
<feature type="compositionally biased region" description="Polar residues" evidence="1">
    <location>
        <begin position="299"/>
        <end position="308"/>
    </location>
</feature>
<reference evidence="3" key="1">
    <citation type="submission" date="2024-06" db="EMBL/GenBank/DDBJ databases">
        <title>Multi-omics analyses provide insights into the biosynthesis of the anticancer antibiotic pleurotin in Hohenbuehelia grisea.</title>
        <authorList>
            <person name="Weaver J.A."/>
            <person name="Alberti F."/>
        </authorList>
    </citation>
    <scope>NUCLEOTIDE SEQUENCE [LARGE SCALE GENOMIC DNA]</scope>
    <source>
        <strain evidence="3">T-177</strain>
    </source>
</reference>
<comment type="caution">
    <text evidence="2">The sequence shown here is derived from an EMBL/GenBank/DDBJ whole genome shotgun (WGS) entry which is preliminary data.</text>
</comment>
<feature type="compositionally biased region" description="Acidic residues" evidence="1">
    <location>
        <begin position="137"/>
        <end position="148"/>
    </location>
</feature>
<accession>A0ABR3IXZ6</accession>
<keyword evidence="3" id="KW-1185">Reference proteome</keyword>
<feature type="region of interest" description="Disordered" evidence="1">
    <location>
        <begin position="130"/>
        <end position="314"/>
    </location>
</feature>
<organism evidence="2 3">
    <name type="scientific">Hohenbuehelia grisea</name>
    <dbReference type="NCBI Taxonomy" id="104357"/>
    <lineage>
        <taxon>Eukaryota</taxon>
        <taxon>Fungi</taxon>
        <taxon>Dikarya</taxon>
        <taxon>Basidiomycota</taxon>
        <taxon>Agaricomycotina</taxon>
        <taxon>Agaricomycetes</taxon>
        <taxon>Agaricomycetidae</taxon>
        <taxon>Agaricales</taxon>
        <taxon>Pleurotineae</taxon>
        <taxon>Pleurotaceae</taxon>
        <taxon>Hohenbuehelia</taxon>
    </lineage>
</organism>
<feature type="compositionally biased region" description="Basic and acidic residues" evidence="1">
    <location>
        <begin position="88"/>
        <end position="98"/>
    </location>
</feature>
<proteinExistence type="predicted"/>
<feature type="region of interest" description="Disordered" evidence="1">
    <location>
        <begin position="437"/>
        <end position="461"/>
    </location>
</feature>
<protein>
    <submittedName>
        <fullName evidence="2">Uncharacterized protein</fullName>
    </submittedName>
</protein>
<evidence type="ECO:0000313" key="3">
    <source>
        <dbReference type="Proteomes" id="UP001556367"/>
    </source>
</evidence>
<name>A0ABR3IXZ6_9AGAR</name>
<evidence type="ECO:0000256" key="1">
    <source>
        <dbReference type="SAM" id="MobiDB-lite"/>
    </source>
</evidence>
<feature type="compositionally biased region" description="Polar residues" evidence="1">
    <location>
        <begin position="266"/>
        <end position="278"/>
    </location>
</feature>
<sequence length="472" mass="50851">MPPKAKAPDSDRRTRSAKATDHVTLPDPTRKPRARAQPQTKDAQAQDEQEVHQQPEKGAAKQRSKKTSVQRMNEDKAAEAAGPPKKLTRTEAALEKEGISVAPPKRARAPSATLPPRLVLAHVASVREVQELGSDVSGDDESSDEDNTDSSADDRKGYQDGEGSDDESDGQGTGEGSVAAQDDDVGMNDDTVVLNDEHGDGVGVEQDVLGSGKEDDVMLVDDDIHQTPKTQRVIVIQDSTPRGRAPKRQASPVSPTVLTGRRFQKSQRCSMSHSTAGSRDSAALPEVSRSPSPDHRSTSPDYNLQGASKVSGGVARGKTARINVGDMAHRNRFTPLADAPPKGTVFLFGDRNSTAITQRQMEITTDLEPILAALRDDYSPIERDNLRIYVEEEHGWSSKGRFSKALASKDSAYWKPFDNDEGKLQLRILAELSSAQPDGSISASRPTHHARSASASGIPTTTSSCLTRLCVN</sequence>
<feature type="compositionally biased region" description="Basic and acidic residues" evidence="1">
    <location>
        <begin position="1"/>
        <end position="21"/>
    </location>
</feature>
<evidence type="ECO:0000313" key="2">
    <source>
        <dbReference type="EMBL" id="KAL0948133.1"/>
    </source>
</evidence>
<feature type="compositionally biased region" description="Basic and acidic residues" evidence="1">
    <location>
        <begin position="49"/>
        <end position="59"/>
    </location>
</feature>
<feature type="compositionally biased region" description="Basic and acidic residues" evidence="1">
    <location>
        <begin position="212"/>
        <end position="226"/>
    </location>
</feature>
<feature type="region of interest" description="Disordered" evidence="1">
    <location>
        <begin position="1"/>
        <end position="116"/>
    </location>
</feature>
<dbReference type="Proteomes" id="UP001556367">
    <property type="component" value="Unassembled WGS sequence"/>
</dbReference>
<dbReference type="EMBL" id="JASNQZ010000014">
    <property type="protein sequence ID" value="KAL0948133.1"/>
    <property type="molecule type" value="Genomic_DNA"/>
</dbReference>